<comment type="similarity">
    <text evidence="4">Belongs to the metallo-dependent hydrolases superfamily. HutI family.</text>
</comment>
<dbReference type="InterPro" id="IPR005920">
    <property type="entry name" value="HutI"/>
</dbReference>
<evidence type="ECO:0000256" key="9">
    <source>
        <dbReference type="ARBA" id="ARBA00022808"/>
    </source>
</evidence>
<dbReference type="SUPFAM" id="SSF51338">
    <property type="entry name" value="Composite domain of metallo-dependent hydrolases"/>
    <property type="match status" value="2"/>
</dbReference>
<comment type="catalytic activity">
    <reaction evidence="1">
        <text>4-imidazolone-5-propanoate + H2O = N-formimidoyl-L-glutamate</text>
        <dbReference type="Rhea" id="RHEA:23660"/>
        <dbReference type="ChEBI" id="CHEBI:15377"/>
        <dbReference type="ChEBI" id="CHEBI:58928"/>
        <dbReference type="ChEBI" id="CHEBI:77893"/>
        <dbReference type="EC" id="3.5.2.7"/>
    </reaction>
</comment>
<dbReference type="Gene3D" id="2.30.40.10">
    <property type="entry name" value="Urease, subunit C, domain 1"/>
    <property type="match status" value="1"/>
</dbReference>
<dbReference type="SUPFAM" id="SSF51556">
    <property type="entry name" value="Metallo-dependent hydrolases"/>
    <property type="match status" value="1"/>
</dbReference>
<protein>
    <recommendedName>
        <fullName evidence="6">Probable imidazolonepropionase</fullName>
        <ecNumber evidence="5">3.5.2.7</ecNumber>
    </recommendedName>
</protein>
<evidence type="ECO:0000313" key="13">
    <source>
        <dbReference type="EMBL" id="KAI1726017.1"/>
    </source>
</evidence>
<evidence type="ECO:0000256" key="7">
    <source>
        <dbReference type="ARBA" id="ARBA00022723"/>
    </source>
</evidence>
<evidence type="ECO:0000256" key="10">
    <source>
        <dbReference type="ARBA" id="ARBA00022833"/>
    </source>
</evidence>
<dbReference type="GO" id="GO:0005737">
    <property type="term" value="C:cytoplasm"/>
    <property type="evidence" value="ECO:0007669"/>
    <property type="project" value="InterPro"/>
</dbReference>
<accession>A0AAD4RCF6</accession>
<organism evidence="13 14">
    <name type="scientific">Ditylenchus destructor</name>
    <dbReference type="NCBI Taxonomy" id="166010"/>
    <lineage>
        <taxon>Eukaryota</taxon>
        <taxon>Metazoa</taxon>
        <taxon>Ecdysozoa</taxon>
        <taxon>Nematoda</taxon>
        <taxon>Chromadorea</taxon>
        <taxon>Rhabditida</taxon>
        <taxon>Tylenchina</taxon>
        <taxon>Tylenchomorpha</taxon>
        <taxon>Sphaerularioidea</taxon>
        <taxon>Anguinidae</taxon>
        <taxon>Anguininae</taxon>
        <taxon>Ditylenchus</taxon>
    </lineage>
</organism>
<evidence type="ECO:0000256" key="1">
    <source>
        <dbReference type="ARBA" id="ARBA00000853"/>
    </source>
</evidence>
<proteinExistence type="inferred from homology"/>
<dbReference type="Pfam" id="PF01979">
    <property type="entry name" value="Amidohydro_1"/>
    <property type="match status" value="1"/>
</dbReference>
<gene>
    <name evidence="13" type="ORF">DdX_02710</name>
</gene>
<sequence length="451" mass="49129">MSTNMHLPYASKAYNIDFMLLYNIKQIVQIVDDETTHLTGDAMNKIKILNCPESKLAILCKHGIVTQVGTYNECNNEDLPLGIVDKVDCKGGCVLPGFVDGHSHPVFAGDRVHEFAMKLAGATYMEVQSAGGGIHFTTQKTREAKEISLIQDFLLIATEMLRSGTTLLEAKSGYGLNIETELKMLRVLNVASKSTPLEVSATFCGAHAIPSGSTEEKQTQLIVDEILPEIKRIKQENDDLETLENIDVFCEKNVFEIESSRKILMAGKKAGLRINFHADELSQLGGAELAAEIKGAAVSHLEEISEQGIHDLSKSGTVAVLLPTTAYVLRLKPPPARKMIDAGVCVALGSDFNPNAYCYSMPMVMNFACVLFKMSMSEALVAATLNAAHSLNRGKTHGAIGVGRVADFVVLSTSNWEHLIYRMGCHQNLISHVIKAGKVVQSTVYAKTCQK</sequence>
<evidence type="ECO:0000313" key="14">
    <source>
        <dbReference type="Proteomes" id="UP001201812"/>
    </source>
</evidence>
<dbReference type="GO" id="GO:0046872">
    <property type="term" value="F:metal ion binding"/>
    <property type="evidence" value="ECO:0007669"/>
    <property type="project" value="UniProtKB-KW"/>
</dbReference>
<evidence type="ECO:0000256" key="6">
    <source>
        <dbReference type="ARBA" id="ARBA00013406"/>
    </source>
</evidence>
<evidence type="ECO:0000256" key="2">
    <source>
        <dbReference type="ARBA" id="ARBA00001965"/>
    </source>
</evidence>
<keyword evidence="8" id="KW-0378">Hydrolase</keyword>
<keyword evidence="11" id="KW-0408">Iron</keyword>
<evidence type="ECO:0000256" key="3">
    <source>
        <dbReference type="ARBA" id="ARBA00004758"/>
    </source>
</evidence>
<dbReference type="FunFam" id="3.20.20.140:FF:000007">
    <property type="entry name" value="Imidazolonepropionase"/>
    <property type="match status" value="1"/>
</dbReference>
<feature type="domain" description="Amidohydrolase-related" evidence="12">
    <location>
        <begin position="94"/>
        <end position="440"/>
    </location>
</feature>
<dbReference type="NCBIfam" id="TIGR01224">
    <property type="entry name" value="hutI"/>
    <property type="match status" value="1"/>
</dbReference>
<dbReference type="Gene3D" id="3.20.20.140">
    <property type="entry name" value="Metal-dependent hydrolases"/>
    <property type="match status" value="1"/>
</dbReference>
<name>A0AAD4RCF6_9BILA</name>
<evidence type="ECO:0000256" key="4">
    <source>
        <dbReference type="ARBA" id="ARBA00008002"/>
    </source>
</evidence>
<dbReference type="InterPro" id="IPR011059">
    <property type="entry name" value="Metal-dep_hydrolase_composite"/>
</dbReference>
<reference evidence="13" key="1">
    <citation type="submission" date="2022-01" db="EMBL/GenBank/DDBJ databases">
        <title>Genome Sequence Resource for Two Populations of Ditylenchus destructor, the Migratory Endoparasitic Phytonematode.</title>
        <authorList>
            <person name="Zhang H."/>
            <person name="Lin R."/>
            <person name="Xie B."/>
        </authorList>
    </citation>
    <scope>NUCLEOTIDE SEQUENCE</scope>
    <source>
        <strain evidence="13">BazhouSP</strain>
    </source>
</reference>
<evidence type="ECO:0000256" key="8">
    <source>
        <dbReference type="ARBA" id="ARBA00022801"/>
    </source>
</evidence>
<dbReference type="InterPro" id="IPR032466">
    <property type="entry name" value="Metal_Hydrolase"/>
</dbReference>
<dbReference type="Proteomes" id="UP001201812">
    <property type="component" value="Unassembled WGS sequence"/>
</dbReference>
<keyword evidence="9" id="KW-0369">Histidine metabolism</keyword>
<evidence type="ECO:0000256" key="5">
    <source>
        <dbReference type="ARBA" id="ARBA00012864"/>
    </source>
</evidence>
<evidence type="ECO:0000256" key="11">
    <source>
        <dbReference type="ARBA" id="ARBA00023004"/>
    </source>
</evidence>
<keyword evidence="7" id="KW-0479">Metal-binding</keyword>
<comment type="cofactor">
    <cofactor evidence="2">
        <name>Fe(3+)</name>
        <dbReference type="ChEBI" id="CHEBI:29034"/>
    </cofactor>
</comment>
<comment type="caution">
    <text evidence="13">The sequence shown here is derived from an EMBL/GenBank/DDBJ whole genome shotgun (WGS) entry which is preliminary data.</text>
</comment>
<keyword evidence="14" id="KW-1185">Reference proteome</keyword>
<dbReference type="InterPro" id="IPR006680">
    <property type="entry name" value="Amidohydro-rel"/>
</dbReference>
<dbReference type="PANTHER" id="PTHR42752">
    <property type="entry name" value="IMIDAZOLONEPROPIONASE"/>
    <property type="match status" value="1"/>
</dbReference>
<dbReference type="EC" id="3.5.2.7" evidence="5"/>
<dbReference type="GO" id="GO:0050480">
    <property type="term" value="F:imidazolonepropionase activity"/>
    <property type="evidence" value="ECO:0007669"/>
    <property type="project" value="UniProtKB-EC"/>
</dbReference>
<dbReference type="PANTHER" id="PTHR42752:SF1">
    <property type="entry name" value="IMIDAZOLONEPROPIONASE-RELATED"/>
    <property type="match status" value="1"/>
</dbReference>
<evidence type="ECO:0000259" key="12">
    <source>
        <dbReference type="Pfam" id="PF01979"/>
    </source>
</evidence>
<dbReference type="EMBL" id="JAKKPZ010000002">
    <property type="protein sequence ID" value="KAI1726017.1"/>
    <property type="molecule type" value="Genomic_DNA"/>
</dbReference>
<dbReference type="CDD" id="cd01296">
    <property type="entry name" value="Imidazolone-5PH"/>
    <property type="match status" value="1"/>
</dbReference>
<comment type="pathway">
    <text evidence="3">Amino-acid degradation; L-histidine degradation into L-glutamate; N-formimidoyl-L-glutamate from L-histidine: step 3/3.</text>
</comment>
<dbReference type="AlphaFoldDB" id="A0AAD4RCF6"/>
<dbReference type="GO" id="GO:0019556">
    <property type="term" value="P:L-histidine catabolic process to glutamate and formamide"/>
    <property type="evidence" value="ECO:0007669"/>
    <property type="project" value="InterPro"/>
</dbReference>
<keyword evidence="10" id="KW-0862">Zinc</keyword>